<feature type="domain" description="dATP/dGTP diphosphohydrolase N-terminal" evidence="1">
    <location>
        <begin position="7"/>
        <end position="103"/>
    </location>
</feature>
<gene>
    <name evidence="2" type="ORF">CFB84_23185</name>
</gene>
<evidence type="ECO:0000313" key="3">
    <source>
        <dbReference type="Proteomes" id="UP000214600"/>
    </source>
</evidence>
<comment type="caution">
    <text evidence="2">The sequence shown here is derived from an EMBL/GenBank/DDBJ whole genome shotgun (WGS) entry which is preliminary data.</text>
</comment>
<dbReference type="Proteomes" id="UP000214600">
    <property type="component" value="Unassembled WGS sequence"/>
</dbReference>
<evidence type="ECO:0000313" key="2">
    <source>
        <dbReference type="EMBL" id="OXI42516.1"/>
    </source>
</evidence>
<proteinExistence type="predicted"/>
<reference evidence="2 3" key="2">
    <citation type="submission" date="2017-08" db="EMBL/GenBank/DDBJ databases">
        <title>WGS of novel Burkholderia cepaca complex species.</title>
        <authorList>
            <person name="Lipuma J."/>
            <person name="Spilker T."/>
        </authorList>
    </citation>
    <scope>NUCLEOTIDE SEQUENCE [LARGE SCALE GENOMIC DNA]</scope>
    <source>
        <strain evidence="2 3">AU17325</strain>
    </source>
</reference>
<sequence length="107" mass="11766">MTGIPVGMKFDGGKPRFDLLEFGCADALLGVVKVLTWAVEVKGYEPHSWQGVDDAYTRYTAAIRRHQNAKARGEVNDAESGFPHDWHIATNALFLAQLQHNAEAKAA</sequence>
<evidence type="ECO:0000259" key="1">
    <source>
        <dbReference type="Pfam" id="PF18909"/>
    </source>
</evidence>
<dbReference type="OrthoDB" id="4569478at2"/>
<reference evidence="3" key="1">
    <citation type="submission" date="2017-06" db="EMBL/GenBank/DDBJ databases">
        <authorList>
            <person name="LiPuma J."/>
            <person name="Spilker T."/>
        </authorList>
    </citation>
    <scope>NUCLEOTIDE SEQUENCE [LARGE SCALE GENOMIC DNA]</scope>
    <source>
        <strain evidence="3">AU17325</strain>
    </source>
</reference>
<name>A0A228IJK8_9BURK</name>
<protein>
    <recommendedName>
        <fullName evidence="1">dATP/dGTP diphosphohydrolase N-terminal domain-containing protein</fullName>
    </recommendedName>
</protein>
<dbReference type="AlphaFoldDB" id="A0A228IJK8"/>
<dbReference type="Pfam" id="PF18909">
    <property type="entry name" value="dGTP_diPhyd_N"/>
    <property type="match status" value="1"/>
</dbReference>
<dbReference type="EMBL" id="NKFA01000008">
    <property type="protein sequence ID" value="OXI42516.1"/>
    <property type="molecule type" value="Genomic_DNA"/>
</dbReference>
<accession>A0A228IJK8</accession>
<organism evidence="2 3">
    <name type="scientific">Burkholderia aenigmatica</name>
    <dbReference type="NCBI Taxonomy" id="2015348"/>
    <lineage>
        <taxon>Bacteria</taxon>
        <taxon>Pseudomonadati</taxon>
        <taxon>Pseudomonadota</taxon>
        <taxon>Betaproteobacteria</taxon>
        <taxon>Burkholderiales</taxon>
        <taxon>Burkholderiaceae</taxon>
        <taxon>Burkholderia</taxon>
        <taxon>Burkholderia cepacia complex</taxon>
    </lineage>
</organism>
<dbReference type="InterPro" id="IPR044038">
    <property type="entry name" value="dATP/dGTP_diPOhydrolase_N"/>
</dbReference>